<evidence type="ECO:0000256" key="8">
    <source>
        <dbReference type="ARBA" id="ARBA00022763"/>
    </source>
</evidence>
<comment type="catalytic activity">
    <reaction evidence="1">
        <text>Hydrolyzes free adenine bases from 7,8-dihydro-8-oxoguanine:adenine mismatched double-stranded DNA, leaving an apurinic site.</text>
        <dbReference type="EC" id="3.2.2.31"/>
    </reaction>
</comment>
<dbReference type="GO" id="GO:0006298">
    <property type="term" value="P:mismatch repair"/>
    <property type="evidence" value="ECO:0007669"/>
    <property type="project" value="TreeGrafter"/>
</dbReference>
<sequence>MKKQTKIKQVHNNILDWFNQYARDFPWRHTKDPYKIMIAEFMLHRTRAEQVVPVYNEFTKKYPDVFALVCANSDDIRKVTEHLGLHWRSEHFIKSAKYIVEKHNGELPEDYKDLRKIPGIGEYIAGAILTVCFNKPTPVVDSNIARFINRFYGLNLKGEIRRKKEIVQKAKEIFNHDNPGQLLFAMVDFTALVCKPQKPNCDSCPLKFLCSLNKEQKIVEES</sequence>
<keyword evidence="16" id="KW-1185">Reference proteome</keyword>
<keyword evidence="11" id="KW-0411">Iron-sulfur</keyword>
<dbReference type="GO" id="GO:0006284">
    <property type="term" value="P:base-excision repair"/>
    <property type="evidence" value="ECO:0007669"/>
    <property type="project" value="InterPro"/>
</dbReference>
<dbReference type="InterPro" id="IPR003651">
    <property type="entry name" value="Endonuclease3_FeS-loop_motif"/>
</dbReference>
<dbReference type="PANTHER" id="PTHR42944:SF1">
    <property type="entry name" value="ADENINE DNA GLYCOSYLASE"/>
    <property type="match status" value="1"/>
</dbReference>
<evidence type="ECO:0000256" key="6">
    <source>
        <dbReference type="ARBA" id="ARBA00022023"/>
    </source>
</evidence>
<dbReference type="InterPro" id="IPR003265">
    <property type="entry name" value="HhH-GPD_domain"/>
</dbReference>
<name>A0A7R6PMN5_9BACT</name>
<dbReference type="AlphaFoldDB" id="A0A7R6PMN5"/>
<comment type="similarity">
    <text evidence="4">Belongs to the Nth/MutY family.</text>
</comment>
<evidence type="ECO:0000256" key="7">
    <source>
        <dbReference type="ARBA" id="ARBA00022723"/>
    </source>
</evidence>
<accession>A0A7R6PMN5</accession>
<dbReference type="EMBL" id="AP017470">
    <property type="protein sequence ID" value="BBB31911.1"/>
    <property type="molecule type" value="Genomic_DNA"/>
</dbReference>
<protein>
    <recommendedName>
        <fullName evidence="6">Adenine DNA glycosylase</fullName>
        <ecNumber evidence="5">3.2.2.31</ecNumber>
    </recommendedName>
</protein>
<dbReference type="PANTHER" id="PTHR42944">
    <property type="entry name" value="ADENINE DNA GLYCOSYLASE"/>
    <property type="match status" value="1"/>
</dbReference>
<evidence type="ECO:0000256" key="13">
    <source>
        <dbReference type="ARBA" id="ARBA00023295"/>
    </source>
</evidence>
<gene>
    <name evidence="15" type="primary">mutY</name>
    <name evidence="15" type="ORF">TTHT_0290</name>
</gene>
<keyword evidence="10" id="KW-0408">Iron</keyword>
<dbReference type="GO" id="GO:0032357">
    <property type="term" value="F:oxidized purine DNA binding"/>
    <property type="evidence" value="ECO:0007669"/>
    <property type="project" value="TreeGrafter"/>
</dbReference>
<dbReference type="InterPro" id="IPR011257">
    <property type="entry name" value="DNA_glycosylase"/>
</dbReference>
<dbReference type="InterPro" id="IPR000445">
    <property type="entry name" value="HhH_motif"/>
</dbReference>
<dbReference type="EC" id="3.2.2.31" evidence="5"/>
<evidence type="ECO:0000256" key="1">
    <source>
        <dbReference type="ARBA" id="ARBA00000843"/>
    </source>
</evidence>
<evidence type="ECO:0000256" key="4">
    <source>
        <dbReference type="ARBA" id="ARBA00008343"/>
    </source>
</evidence>
<dbReference type="KEGG" id="thyd:TTHT_0290"/>
<dbReference type="GO" id="GO:0000701">
    <property type="term" value="F:purine-specific mismatch base pair DNA N-glycosylase activity"/>
    <property type="evidence" value="ECO:0007669"/>
    <property type="project" value="UniProtKB-EC"/>
</dbReference>
<keyword evidence="7" id="KW-0479">Metal-binding</keyword>
<evidence type="ECO:0000256" key="5">
    <source>
        <dbReference type="ARBA" id="ARBA00012045"/>
    </source>
</evidence>
<evidence type="ECO:0000256" key="10">
    <source>
        <dbReference type="ARBA" id="ARBA00023004"/>
    </source>
</evidence>
<dbReference type="InterPro" id="IPR044298">
    <property type="entry name" value="MIG/MutY"/>
</dbReference>
<evidence type="ECO:0000256" key="2">
    <source>
        <dbReference type="ARBA" id="ARBA00001966"/>
    </source>
</evidence>
<keyword evidence="8" id="KW-0227">DNA damage</keyword>
<feature type="domain" description="HhH-GPD" evidence="14">
    <location>
        <begin position="42"/>
        <end position="192"/>
    </location>
</feature>
<dbReference type="GO" id="GO:0046872">
    <property type="term" value="F:metal ion binding"/>
    <property type="evidence" value="ECO:0007669"/>
    <property type="project" value="UniProtKB-KW"/>
</dbReference>
<evidence type="ECO:0000313" key="15">
    <source>
        <dbReference type="EMBL" id="BBB31911.1"/>
    </source>
</evidence>
<keyword evidence="13" id="KW-0326">Glycosidase</keyword>
<comment type="cofactor">
    <cofactor evidence="2">
        <name>[4Fe-4S] cluster</name>
        <dbReference type="ChEBI" id="CHEBI:49883"/>
    </cofactor>
</comment>
<evidence type="ECO:0000256" key="12">
    <source>
        <dbReference type="ARBA" id="ARBA00023204"/>
    </source>
</evidence>
<dbReference type="GO" id="GO:0051539">
    <property type="term" value="F:4 iron, 4 sulfur cluster binding"/>
    <property type="evidence" value="ECO:0007669"/>
    <property type="project" value="InterPro"/>
</dbReference>
<dbReference type="CDD" id="cd00056">
    <property type="entry name" value="ENDO3c"/>
    <property type="match status" value="1"/>
</dbReference>
<dbReference type="Proteomes" id="UP000595564">
    <property type="component" value="Chromosome"/>
</dbReference>
<evidence type="ECO:0000256" key="3">
    <source>
        <dbReference type="ARBA" id="ARBA00002933"/>
    </source>
</evidence>
<dbReference type="SMART" id="SM00478">
    <property type="entry name" value="ENDO3c"/>
    <property type="match status" value="1"/>
</dbReference>
<dbReference type="Gene3D" id="1.10.1670.10">
    <property type="entry name" value="Helix-hairpin-Helix base-excision DNA repair enzymes (C-terminal)"/>
    <property type="match status" value="1"/>
</dbReference>
<dbReference type="GO" id="GO:0035485">
    <property type="term" value="F:adenine/guanine mispair binding"/>
    <property type="evidence" value="ECO:0007669"/>
    <property type="project" value="TreeGrafter"/>
</dbReference>
<proteinExistence type="inferred from homology"/>
<evidence type="ECO:0000259" key="14">
    <source>
        <dbReference type="SMART" id="SM00478"/>
    </source>
</evidence>
<evidence type="ECO:0000256" key="11">
    <source>
        <dbReference type="ARBA" id="ARBA00023014"/>
    </source>
</evidence>
<keyword evidence="9" id="KW-0378">Hydrolase</keyword>
<dbReference type="GO" id="GO:0034039">
    <property type="term" value="F:8-oxo-7,8-dihydroguanine DNA N-glycosylase activity"/>
    <property type="evidence" value="ECO:0007669"/>
    <property type="project" value="TreeGrafter"/>
</dbReference>
<dbReference type="Pfam" id="PF00633">
    <property type="entry name" value="HHH"/>
    <property type="match status" value="1"/>
</dbReference>
<comment type="function">
    <text evidence="3">Adenine glycosylase active on G-A mispairs. MutY also corrects error-prone DNA synthesis past GO lesions which are due to the oxidatively damaged form of guanine: 7,8-dihydro-8-oxoguanine (8-oxo-dGTP).</text>
</comment>
<dbReference type="Gene3D" id="1.10.340.30">
    <property type="entry name" value="Hypothetical protein, domain 2"/>
    <property type="match status" value="1"/>
</dbReference>
<reference evidence="15 16" key="1">
    <citation type="journal article" date="2012" name="Extremophiles">
        <title>Thermotomaculum hydrothermale gen. nov., sp. nov., a novel heterotrophic thermophile within the phylum Acidobacteria from a deep-sea hydrothermal vent chimney in the Southern Okinawa Trough.</title>
        <authorList>
            <person name="Izumi H."/>
            <person name="Nunoura T."/>
            <person name="Miyazaki M."/>
            <person name="Mino S."/>
            <person name="Toki T."/>
            <person name="Takai K."/>
            <person name="Sako Y."/>
            <person name="Sawabe T."/>
            <person name="Nakagawa S."/>
        </authorList>
    </citation>
    <scope>NUCLEOTIDE SEQUENCE [LARGE SCALE GENOMIC DNA]</scope>
    <source>
        <strain evidence="15 16">AC55</strain>
    </source>
</reference>
<organism evidence="15 16">
    <name type="scientific">Thermotomaculum hydrothermale</name>
    <dbReference type="NCBI Taxonomy" id="981385"/>
    <lineage>
        <taxon>Bacteria</taxon>
        <taxon>Pseudomonadati</taxon>
        <taxon>Acidobacteriota</taxon>
        <taxon>Holophagae</taxon>
        <taxon>Thermotomaculales</taxon>
        <taxon>Thermotomaculaceae</taxon>
        <taxon>Thermotomaculum</taxon>
    </lineage>
</organism>
<dbReference type="SUPFAM" id="SSF48150">
    <property type="entry name" value="DNA-glycosylase"/>
    <property type="match status" value="1"/>
</dbReference>
<dbReference type="Pfam" id="PF00730">
    <property type="entry name" value="HhH-GPD"/>
    <property type="match status" value="1"/>
</dbReference>
<dbReference type="SMART" id="SM00525">
    <property type="entry name" value="FES"/>
    <property type="match status" value="1"/>
</dbReference>
<dbReference type="InterPro" id="IPR023170">
    <property type="entry name" value="HhH_base_excis_C"/>
</dbReference>
<evidence type="ECO:0000313" key="16">
    <source>
        <dbReference type="Proteomes" id="UP000595564"/>
    </source>
</evidence>
<dbReference type="REBASE" id="485779">
    <property type="entry name" value="V.ThyAC55ORF287P"/>
</dbReference>
<evidence type="ECO:0000256" key="9">
    <source>
        <dbReference type="ARBA" id="ARBA00022801"/>
    </source>
</evidence>
<keyword evidence="12" id="KW-0234">DNA repair</keyword>